<evidence type="ECO:0000256" key="24">
    <source>
        <dbReference type="ARBA" id="ARBA00093242"/>
    </source>
</evidence>
<comment type="catalytic activity">
    <reaction evidence="19">
        <text>3,3'-diiodo-L-thyronine sulfate + iodide + A + H(+) = 3,3',5-triiodo-L-thyronine sulfate + AH2</text>
        <dbReference type="Rhea" id="RHEA:83751"/>
        <dbReference type="ChEBI" id="CHEBI:13193"/>
        <dbReference type="ChEBI" id="CHEBI:15378"/>
        <dbReference type="ChEBI" id="CHEBI:16382"/>
        <dbReference type="ChEBI" id="CHEBI:17499"/>
        <dbReference type="ChEBI" id="CHEBI:176511"/>
        <dbReference type="ChEBI" id="CHEBI:176515"/>
    </reaction>
    <physiologicalReaction direction="right-to-left" evidence="19">
        <dbReference type="Rhea" id="RHEA:83753"/>
    </physiologicalReaction>
</comment>
<dbReference type="PIRSF" id="PIRSF001330">
    <property type="entry name" value="IOD"/>
    <property type="match status" value="1"/>
</dbReference>
<comment type="catalytic activity">
    <reaction evidence="22">
        <text>3,3'-diiodo-L-thyronine sulfate + iodide + A + H(+) = 3,3',5'-triiodo-L-thyronine sulfate + AH2</text>
        <dbReference type="Rhea" id="RHEA:83831"/>
        <dbReference type="ChEBI" id="CHEBI:13193"/>
        <dbReference type="ChEBI" id="CHEBI:15378"/>
        <dbReference type="ChEBI" id="CHEBI:16382"/>
        <dbReference type="ChEBI" id="CHEBI:17499"/>
        <dbReference type="ChEBI" id="CHEBI:176513"/>
        <dbReference type="ChEBI" id="CHEBI:176515"/>
    </reaction>
    <physiologicalReaction direction="right-to-left" evidence="22">
        <dbReference type="Rhea" id="RHEA:83833"/>
    </physiologicalReaction>
</comment>
<dbReference type="InterPro" id="IPR027252">
    <property type="entry name" value="Iodothyronine_deiodinase_I/III"/>
</dbReference>
<dbReference type="Pfam" id="PF00837">
    <property type="entry name" value="T4_deiodinase"/>
    <property type="match status" value="1"/>
</dbReference>
<evidence type="ECO:0000256" key="2">
    <source>
        <dbReference type="ARBA" id="ARBA00010153"/>
    </source>
</evidence>
<sequence length="248" mass="28545">MGPLRAGLWLKKLWILLQVAVEVAMGKVLMTLFPERAKQNILAMGQKTGMTRNPQFSPDNWVPTFFSTQYFWFVLKVRWQRLEDKAELGGLAPNCPVIRLSGQKCNIWDFMQGNRPLVLNFGSCTPSFLFKFDQFKRLIEDFSPIADFLVIYIEEAHASDGWAFKNNVDIKSHRNLQDRLQAAHMLLARSPQCPVVVDTMQNQSSQLYAALPESLYVLQKGRILYKGKPGPWNYHPEEVRAVLEKLRS</sequence>
<dbReference type="Gene3D" id="3.40.30.10">
    <property type="entry name" value="Glutaredoxin"/>
    <property type="match status" value="1"/>
</dbReference>
<comment type="catalytic activity">
    <reaction evidence="10">
        <text>3,3'-diiodo-L-thyronine + iodide + A + H(+) = 3,3',5-triiodo-L-thyronine + AH2</text>
        <dbReference type="Rhea" id="RHEA:82571"/>
        <dbReference type="ChEBI" id="CHEBI:13193"/>
        <dbReference type="ChEBI" id="CHEBI:15378"/>
        <dbReference type="ChEBI" id="CHEBI:16382"/>
        <dbReference type="ChEBI" id="CHEBI:17499"/>
        <dbReference type="ChEBI" id="CHEBI:176514"/>
        <dbReference type="ChEBI" id="CHEBI:533015"/>
    </reaction>
    <physiologicalReaction direction="right-to-left" evidence="10">
        <dbReference type="Rhea" id="RHEA:82573"/>
    </physiologicalReaction>
</comment>
<evidence type="ECO:0000256" key="4">
    <source>
        <dbReference type="ARBA" id="ARBA00022692"/>
    </source>
</evidence>
<evidence type="ECO:0000256" key="19">
    <source>
        <dbReference type="ARBA" id="ARBA00093206"/>
    </source>
</evidence>
<dbReference type="PANTHER" id="PTHR11781:SF22">
    <property type="entry name" value="TYPE I IODOTHYRONINE DEIODINASE"/>
    <property type="match status" value="1"/>
</dbReference>
<comment type="catalytic activity">
    <reaction evidence="18">
        <text>3,3',5'-triiodo-L-thyronine sulfate + iodide + A + H(+) = L-thyroxine sulfate + AH2</text>
        <dbReference type="Rhea" id="RHEA:83835"/>
        <dbReference type="ChEBI" id="CHEBI:13193"/>
        <dbReference type="ChEBI" id="CHEBI:15378"/>
        <dbReference type="ChEBI" id="CHEBI:16382"/>
        <dbReference type="ChEBI" id="CHEBI:17499"/>
        <dbReference type="ChEBI" id="CHEBI:176512"/>
        <dbReference type="ChEBI" id="CHEBI:176513"/>
    </reaction>
    <physiologicalReaction direction="right-to-left" evidence="18">
        <dbReference type="Rhea" id="RHEA:83837"/>
    </physiologicalReaction>
</comment>
<evidence type="ECO:0000256" key="17">
    <source>
        <dbReference type="ARBA" id="ARBA00093186"/>
    </source>
</evidence>
<organism evidence="27 28">
    <name type="scientific">Sciurus vulgaris</name>
    <name type="common">Eurasian red squirrel</name>
    <dbReference type="NCBI Taxonomy" id="55149"/>
    <lineage>
        <taxon>Eukaryota</taxon>
        <taxon>Metazoa</taxon>
        <taxon>Chordata</taxon>
        <taxon>Craniata</taxon>
        <taxon>Vertebrata</taxon>
        <taxon>Euteleostomi</taxon>
        <taxon>Mammalia</taxon>
        <taxon>Eutheria</taxon>
        <taxon>Euarchontoglires</taxon>
        <taxon>Glires</taxon>
        <taxon>Rodentia</taxon>
        <taxon>Sciuromorpha</taxon>
        <taxon>Sciuridae</taxon>
        <taxon>Sciurinae</taxon>
        <taxon>Sciurini</taxon>
        <taxon>Sciurus</taxon>
    </lineage>
</organism>
<evidence type="ECO:0000256" key="9">
    <source>
        <dbReference type="ARBA" id="ARBA00023136"/>
    </source>
</evidence>
<proteinExistence type="inferred from homology"/>
<evidence type="ECO:0000256" key="14">
    <source>
        <dbReference type="ARBA" id="ARBA00060456"/>
    </source>
</evidence>
<evidence type="ECO:0000256" key="16">
    <source>
        <dbReference type="ARBA" id="ARBA00093185"/>
    </source>
</evidence>
<gene>
    <name evidence="27" type="primary">DIO1</name>
</gene>
<comment type="similarity">
    <text evidence="2 26">Belongs to the iodothyronine deiodinase family.</text>
</comment>
<dbReference type="Proteomes" id="UP000694564">
    <property type="component" value="Chromosome 1"/>
</dbReference>
<evidence type="ECO:0000256" key="8">
    <source>
        <dbReference type="ARBA" id="ARBA00023002"/>
    </source>
</evidence>
<protein>
    <recommendedName>
        <fullName evidence="26">Iodothyronine deiodinase</fullName>
    </recommendedName>
</protein>
<evidence type="ECO:0000256" key="22">
    <source>
        <dbReference type="ARBA" id="ARBA00093219"/>
    </source>
</evidence>
<comment type="catalytic activity">
    <reaction evidence="17">
        <text>3-iodo-L-thyronine + iodide + A + H(+) = 3,3'-diiodo-L-thyronine + AH2</text>
        <dbReference type="Rhea" id="RHEA:83783"/>
        <dbReference type="ChEBI" id="CHEBI:13193"/>
        <dbReference type="ChEBI" id="CHEBI:15378"/>
        <dbReference type="ChEBI" id="CHEBI:16382"/>
        <dbReference type="ChEBI" id="CHEBI:17499"/>
        <dbReference type="ChEBI" id="CHEBI:176514"/>
        <dbReference type="ChEBI" id="CHEBI:232627"/>
    </reaction>
    <physiologicalReaction direction="right-to-left" evidence="17">
        <dbReference type="Rhea" id="RHEA:83785"/>
    </physiologicalReaction>
</comment>
<keyword evidence="3 26" id="KW-0893">Thyroid hormones biosynthesis</keyword>
<comment type="catalytic activity">
    <reaction evidence="11">
        <text>3,3',5'-triiodo-L-thyronine + iodide + A + H(+) = L-thyroxine + AH2</text>
        <dbReference type="Rhea" id="RHEA:18897"/>
        <dbReference type="ChEBI" id="CHEBI:13193"/>
        <dbReference type="ChEBI" id="CHEBI:15378"/>
        <dbReference type="ChEBI" id="CHEBI:16382"/>
        <dbReference type="ChEBI" id="CHEBI:17499"/>
        <dbReference type="ChEBI" id="CHEBI:57261"/>
        <dbReference type="ChEBI" id="CHEBI:58448"/>
        <dbReference type="EC" id="1.21.99.3"/>
    </reaction>
    <physiologicalReaction direction="right-to-left" evidence="11">
        <dbReference type="Rhea" id="RHEA:18899"/>
    </physiologicalReaction>
</comment>
<dbReference type="GO" id="GO:0004800">
    <property type="term" value="F:thyroxine 5'-deiodinase activity"/>
    <property type="evidence" value="ECO:0007669"/>
    <property type="project" value="Ensembl"/>
</dbReference>
<keyword evidence="9" id="KW-0472">Membrane</keyword>
<evidence type="ECO:0000256" key="18">
    <source>
        <dbReference type="ARBA" id="ARBA00093202"/>
    </source>
</evidence>
<keyword evidence="6 26" id="KW-0712">Selenocysteine</keyword>
<dbReference type="InterPro" id="IPR000643">
    <property type="entry name" value="Iodothyronine_deiodinase"/>
</dbReference>
<evidence type="ECO:0000256" key="11">
    <source>
        <dbReference type="ARBA" id="ARBA00051947"/>
    </source>
</evidence>
<evidence type="ECO:0000256" key="23">
    <source>
        <dbReference type="ARBA" id="ARBA00093236"/>
    </source>
</evidence>
<evidence type="ECO:0000256" key="5">
    <source>
        <dbReference type="ARBA" id="ARBA00022824"/>
    </source>
</evidence>
<accession>A0A8D2AIL5</accession>
<comment type="catalytic activity">
    <reaction evidence="16">
        <text>3-iodothyronamine + iodide + A + H(+) = 3,5-diiodothyronamine + AH2</text>
        <dbReference type="Rhea" id="RHEA:83823"/>
        <dbReference type="ChEBI" id="CHEBI:13193"/>
        <dbReference type="ChEBI" id="CHEBI:15378"/>
        <dbReference type="ChEBI" id="CHEBI:16382"/>
        <dbReference type="ChEBI" id="CHEBI:17499"/>
        <dbReference type="ChEBI" id="CHEBI:231647"/>
        <dbReference type="ChEBI" id="CHEBI:233340"/>
    </reaction>
    <physiologicalReaction direction="right-to-left" evidence="16">
        <dbReference type="Rhea" id="RHEA:83825"/>
    </physiologicalReaction>
</comment>
<dbReference type="FunFam" id="3.40.30.10:FF:000192">
    <property type="entry name" value="Iodothyronine deiodinase"/>
    <property type="match status" value="1"/>
</dbReference>
<dbReference type="GO" id="GO:0033798">
    <property type="term" value="F:thyroxine 5-deiodinase activity"/>
    <property type="evidence" value="ECO:0007669"/>
    <property type="project" value="UniProtKB-EC"/>
</dbReference>
<dbReference type="PIRSF" id="PIRSF500144">
    <property type="entry name" value="IODI_III"/>
    <property type="match status" value="1"/>
</dbReference>
<evidence type="ECO:0000256" key="10">
    <source>
        <dbReference type="ARBA" id="ARBA00050376"/>
    </source>
</evidence>
<keyword evidence="8 26" id="KW-0560">Oxidoreductase</keyword>
<comment type="catalytic activity">
    <reaction evidence="12">
        <text>3'-iodo-L-thyronine + iodide + A + H(+) = 3',5'-diiodo-L-thyronine + AH2</text>
        <dbReference type="Rhea" id="RHEA:82899"/>
        <dbReference type="ChEBI" id="CHEBI:13193"/>
        <dbReference type="ChEBI" id="CHEBI:15378"/>
        <dbReference type="ChEBI" id="CHEBI:16382"/>
        <dbReference type="ChEBI" id="CHEBI:17499"/>
        <dbReference type="ChEBI" id="CHEBI:195762"/>
        <dbReference type="ChEBI" id="CHEBI:232695"/>
    </reaction>
    <physiologicalReaction direction="right-to-left" evidence="12">
        <dbReference type="Rhea" id="RHEA:82901"/>
    </physiologicalReaction>
</comment>
<dbReference type="GeneTree" id="ENSGT00940000154482"/>
<evidence type="ECO:0000256" key="25">
    <source>
        <dbReference type="ARBA" id="ARBA00093269"/>
    </source>
</evidence>
<reference evidence="27" key="3">
    <citation type="submission" date="2025-09" db="UniProtKB">
        <authorList>
            <consortium name="Ensembl"/>
        </authorList>
    </citation>
    <scope>IDENTIFICATION</scope>
</reference>
<keyword evidence="7" id="KW-1133">Transmembrane helix</keyword>
<reference evidence="27" key="1">
    <citation type="submission" date="2020-06" db="EMBL/GenBank/DDBJ databases">
        <authorList>
            <consortium name="Wellcome Sanger Institute Data Sharing"/>
        </authorList>
    </citation>
    <scope>NUCLEOTIDE SEQUENCE [LARGE SCALE GENOMIC DNA]</scope>
</reference>
<evidence type="ECO:0000256" key="13">
    <source>
        <dbReference type="ARBA" id="ARBA00052767"/>
    </source>
</evidence>
<evidence type="ECO:0000256" key="26">
    <source>
        <dbReference type="RuleBase" id="RU000676"/>
    </source>
</evidence>
<dbReference type="OrthoDB" id="428577at2759"/>
<dbReference type="GO" id="GO:0042446">
    <property type="term" value="P:hormone biosynthetic process"/>
    <property type="evidence" value="ECO:0007669"/>
    <property type="project" value="UniProtKB-KW"/>
</dbReference>
<dbReference type="Ensembl" id="ENSSVLT00005002718.1">
    <property type="protein sequence ID" value="ENSSVLP00005002479.1"/>
    <property type="gene ID" value="ENSSVLG00005001977.1"/>
</dbReference>
<dbReference type="GO" id="GO:0005789">
    <property type="term" value="C:endoplasmic reticulum membrane"/>
    <property type="evidence" value="ECO:0007669"/>
    <property type="project" value="UniProtKB-SubCell"/>
</dbReference>
<dbReference type="GO" id="GO:0042404">
    <property type="term" value="P:thyroid hormone catabolic process"/>
    <property type="evidence" value="ECO:0007669"/>
    <property type="project" value="Ensembl"/>
</dbReference>
<comment type="subcellular location">
    <subcellularLocation>
        <location evidence="14">Basolateral cell membrane</location>
        <topology evidence="14">Single-pass type III membrane protein</topology>
    </subcellularLocation>
    <subcellularLocation>
        <location evidence="1">Endoplasmic reticulum membrane</location>
        <topology evidence="1">Single-pass type III membrane protein</topology>
    </subcellularLocation>
</comment>
<dbReference type="PANTHER" id="PTHR11781">
    <property type="entry name" value="IODOTHYRONINE DEIODINASE"/>
    <property type="match status" value="1"/>
</dbReference>
<dbReference type="AlphaFoldDB" id="A0A8D2AIL5"/>
<comment type="catalytic activity">
    <reaction evidence="25">
        <text>3-iodo-L-thyronine + iodide + A + H(+) = 3,5-diiodo-L-thyronine + AH2</text>
        <dbReference type="Rhea" id="RHEA:82895"/>
        <dbReference type="ChEBI" id="CHEBI:13193"/>
        <dbReference type="ChEBI" id="CHEBI:15378"/>
        <dbReference type="ChEBI" id="CHEBI:16382"/>
        <dbReference type="ChEBI" id="CHEBI:17499"/>
        <dbReference type="ChEBI" id="CHEBI:232626"/>
        <dbReference type="ChEBI" id="CHEBI:232627"/>
    </reaction>
    <physiologicalReaction direction="right-to-left" evidence="25">
        <dbReference type="Rhea" id="RHEA:82897"/>
    </physiologicalReaction>
</comment>
<evidence type="ECO:0000256" key="21">
    <source>
        <dbReference type="ARBA" id="ARBA00093211"/>
    </source>
</evidence>
<evidence type="ECO:0000256" key="15">
    <source>
        <dbReference type="ARBA" id="ARBA00066218"/>
    </source>
</evidence>
<comment type="catalytic activity">
    <reaction evidence="21">
        <text>3,3'-diiodothyronamine + iodide + A + H(+) = 3,3',5-triiodothyronamine + AH2</text>
        <dbReference type="Rhea" id="RHEA:83811"/>
        <dbReference type="ChEBI" id="CHEBI:13193"/>
        <dbReference type="ChEBI" id="CHEBI:15378"/>
        <dbReference type="ChEBI" id="CHEBI:16382"/>
        <dbReference type="ChEBI" id="CHEBI:17499"/>
        <dbReference type="ChEBI" id="CHEBI:233341"/>
        <dbReference type="ChEBI" id="CHEBI:233426"/>
    </reaction>
    <physiologicalReaction direction="right-to-left" evidence="21">
        <dbReference type="Rhea" id="RHEA:83813"/>
    </physiologicalReaction>
</comment>
<comment type="subunit">
    <text evidence="15">Predominantly monomer. Can form homodimers but homodimerization is not essential for enzyme activity.</text>
</comment>
<comment type="catalytic activity">
    <reaction evidence="13">
        <text>3,3'-diiodo-L-thyronine + iodide + A + H(+) = 3,3',5'-triiodo-L-thyronine + AH2</text>
        <dbReference type="Rhea" id="RHEA:82575"/>
        <dbReference type="ChEBI" id="CHEBI:13193"/>
        <dbReference type="ChEBI" id="CHEBI:15378"/>
        <dbReference type="ChEBI" id="CHEBI:16382"/>
        <dbReference type="ChEBI" id="CHEBI:17499"/>
        <dbReference type="ChEBI" id="CHEBI:57261"/>
        <dbReference type="ChEBI" id="CHEBI:176514"/>
    </reaction>
    <physiologicalReaction direction="right-to-left" evidence="13">
        <dbReference type="Rhea" id="RHEA:82577"/>
    </physiologicalReaction>
</comment>
<evidence type="ECO:0000256" key="7">
    <source>
        <dbReference type="ARBA" id="ARBA00022989"/>
    </source>
</evidence>
<evidence type="ECO:0000256" key="20">
    <source>
        <dbReference type="ARBA" id="ARBA00093210"/>
    </source>
</evidence>
<keyword evidence="28" id="KW-1185">Reference proteome</keyword>
<keyword evidence="5" id="KW-0256">Endoplasmic reticulum</keyword>
<evidence type="ECO:0000256" key="6">
    <source>
        <dbReference type="ARBA" id="ARBA00022933"/>
    </source>
</evidence>
<comment type="function">
    <text evidence="26">Responsible for the deiodination of T4 (3,5,3',5'-tetraiodothyronine).</text>
</comment>
<keyword evidence="4" id="KW-0812">Transmembrane</keyword>
<evidence type="ECO:0000256" key="12">
    <source>
        <dbReference type="ARBA" id="ARBA00052421"/>
    </source>
</evidence>
<dbReference type="GO" id="GO:0016323">
    <property type="term" value="C:basolateral plasma membrane"/>
    <property type="evidence" value="ECO:0007669"/>
    <property type="project" value="UniProtKB-SubCell"/>
</dbReference>
<comment type="catalytic activity">
    <reaction evidence="23">
        <text>3,3'-diiodothyronamine + iodide + A + H(+) = 3,3',5'-triiodothyronamine + AH2</text>
        <dbReference type="Rhea" id="RHEA:83795"/>
        <dbReference type="ChEBI" id="CHEBI:13193"/>
        <dbReference type="ChEBI" id="CHEBI:15378"/>
        <dbReference type="ChEBI" id="CHEBI:16382"/>
        <dbReference type="ChEBI" id="CHEBI:17499"/>
        <dbReference type="ChEBI" id="CHEBI:233341"/>
        <dbReference type="ChEBI" id="CHEBI:233343"/>
    </reaction>
    <physiologicalReaction direction="right-to-left" evidence="23">
        <dbReference type="Rhea" id="RHEA:83797"/>
    </physiologicalReaction>
</comment>
<comment type="catalytic activity">
    <reaction evidence="24">
        <text>3-iodothyronamine + iodide + A + H(+) = 3,3'-diiodothyronamine + AH2</text>
        <dbReference type="Rhea" id="RHEA:83827"/>
        <dbReference type="ChEBI" id="CHEBI:13193"/>
        <dbReference type="ChEBI" id="CHEBI:15378"/>
        <dbReference type="ChEBI" id="CHEBI:16382"/>
        <dbReference type="ChEBI" id="CHEBI:17499"/>
        <dbReference type="ChEBI" id="CHEBI:231647"/>
        <dbReference type="ChEBI" id="CHEBI:233341"/>
    </reaction>
    <physiologicalReaction direction="right-to-left" evidence="24">
        <dbReference type="Rhea" id="RHEA:83829"/>
    </physiologicalReaction>
</comment>
<evidence type="ECO:0000256" key="3">
    <source>
        <dbReference type="ARBA" id="ARBA00022534"/>
    </source>
</evidence>
<comment type="catalytic activity">
    <reaction evidence="20">
        <text>3'-iodothyronamine + iodide + A + H(+) = 3',5'-diiodothyronamine + AH2</text>
        <dbReference type="Rhea" id="RHEA:83803"/>
        <dbReference type="ChEBI" id="CHEBI:13193"/>
        <dbReference type="ChEBI" id="CHEBI:15378"/>
        <dbReference type="ChEBI" id="CHEBI:16382"/>
        <dbReference type="ChEBI" id="CHEBI:17499"/>
        <dbReference type="ChEBI" id="CHEBI:233339"/>
        <dbReference type="ChEBI" id="CHEBI:233342"/>
    </reaction>
    <physiologicalReaction direction="right-to-left" evidence="20">
        <dbReference type="Rhea" id="RHEA:83805"/>
    </physiologicalReaction>
</comment>
<reference evidence="27" key="2">
    <citation type="submission" date="2025-08" db="UniProtKB">
        <authorList>
            <consortium name="Ensembl"/>
        </authorList>
    </citation>
    <scope>IDENTIFICATION</scope>
</reference>
<evidence type="ECO:0000313" key="28">
    <source>
        <dbReference type="Proteomes" id="UP000694564"/>
    </source>
</evidence>
<dbReference type="GO" id="GO:0006520">
    <property type="term" value="P:amino acid metabolic process"/>
    <property type="evidence" value="ECO:0007669"/>
    <property type="project" value="Ensembl"/>
</dbReference>
<name>A0A8D2AIL5_SCIVU</name>
<evidence type="ECO:0000256" key="1">
    <source>
        <dbReference type="ARBA" id="ARBA00004643"/>
    </source>
</evidence>
<evidence type="ECO:0000313" key="27">
    <source>
        <dbReference type="Ensembl" id="ENSSVLP00005002479.1"/>
    </source>
</evidence>